<protein>
    <recommendedName>
        <fullName evidence="1">DNA-directed RNA polymerase</fullName>
        <ecNumber evidence="1">2.7.7.6</ecNumber>
    </recommendedName>
</protein>
<dbReference type="InterPro" id="IPR045867">
    <property type="entry name" value="DNA-dir_RpoC_beta_prime"/>
</dbReference>
<accession>A0AAE0WBB2</accession>
<keyword evidence="3" id="KW-0808">Transferase</keyword>
<dbReference type="EC" id="2.7.7.6" evidence="1"/>
<reference evidence="7" key="3">
    <citation type="submission" date="2023-05" db="EMBL/GenBank/DDBJ databases">
        <authorList>
            <person name="Smith C.H."/>
        </authorList>
    </citation>
    <scope>NUCLEOTIDE SEQUENCE</scope>
    <source>
        <strain evidence="7">CHS0354</strain>
        <tissue evidence="7">Mantle</tissue>
    </source>
</reference>
<comment type="caution">
    <text evidence="7">The sequence shown here is derived from an EMBL/GenBank/DDBJ whole genome shotgun (WGS) entry which is preliminary data.</text>
</comment>
<dbReference type="GO" id="GO:0006351">
    <property type="term" value="P:DNA-templated transcription"/>
    <property type="evidence" value="ECO:0007669"/>
    <property type="project" value="InterPro"/>
</dbReference>
<evidence type="ECO:0000259" key="6">
    <source>
        <dbReference type="Pfam" id="PF04998"/>
    </source>
</evidence>
<evidence type="ECO:0000256" key="2">
    <source>
        <dbReference type="ARBA" id="ARBA00022478"/>
    </source>
</evidence>
<name>A0AAE0WBB2_9BIVA</name>
<sequence>MHLPNTDDKKRIFITEEGEFKSVAEWILETDGTALTKVLSERNVDPVRTTTNDIVEIFVTLGIEAVRKSIEKEMNHVISFDGSYVNYRHLALLCDCMTAKGHLTAINHHGIKRLETGALARCSFEKANQTLQGFALD</sequence>
<dbReference type="PANTHER" id="PTHR19376:SF37">
    <property type="entry name" value="DNA-DIRECTED RNA POLYMERASE II SUBUNIT RPB1"/>
    <property type="match status" value="1"/>
</dbReference>
<keyword evidence="2" id="KW-0240">DNA-directed RNA polymerase</keyword>
<keyword evidence="8" id="KW-1185">Reference proteome</keyword>
<evidence type="ECO:0000256" key="3">
    <source>
        <dbReference type="ARBA" id="ARBA00022679"/>
    </source>
</evidence>
<dbReference type="Proteomes" id="UP001195483">
    <property type="component" value="Unassembled WGS sequence"/>
</dbReference>
<reference evidence="7" key="2">
    <citation type="journal article" date="2021" name="Genome Biol. Evol.">
        <title>Developing a high-quality reference genome for a parasitic bivalve with doubly uniparental inheritance (Bivalvia: Unionida).</title>
        <authorList>
            <person name="Smith C.H."/>
        </authorList>
    </citation>
    <scope>NUCLEOTIDE SEQUENCE</scope>
    <source>
        <strain evidence="7">CHS0354</strain>
        <tissue evidence="7">Mantle</tissue>
    </source>
</reference>
<keyword evidence="4" id="KW-0548">Nucleotidyltransferase</keyword>
<gene>
    <name evidence="7" type="ORF">CHS0354_002901</name>
</gene>
<dbReference type="GO" id="GO:0003899">
    <property type="term" value="F:DNA-directed RNA polymerase activity"/>
    <property type="evidence" value="ECO:0007669"/>
    <property type="project" value="UniProtKB-EC"/>
</dbReference>
<evidence type="ECO:0000256" key="4">
    <source>
        <dbReference type="ARBA" id="ARBA00022695"/>
    </source>
</evidence>
<evidence type="ECO:0000313" key="8">
    <source>
        <dbReference type="Proteomes" id="UP001195483"/>
    </source>
</evidence>
<keyword evidence="5" id="KW-0804">Transcription</keyword>
<dbReference type="InterPro" id="IPR007081">
    <property type="entry name" value="RNA_pol_Rpb1_5"/>
</dbReference>
<dbReference type="EMBL" id="JAEAOA010000230">
    <property type="protein sequence ID" value="KAK3607277.1"/>
    <property type="molecule type" value="Genomic_DNA"/>
</dbReference>
<proteinExistence type="predicted"/>
<dbReference type="SUPFAM" id="SSF64484">
    <property type="entry name" value="beta and beta-prime subunits of DNA dependent RNA-polymerase"/>
    <property type="match status" value="1"/>
</dbReference>
<feature type="domain" description="RNA polymerase Rpb1" evidence="6">
    <location>
        <begin position="7"/>
        <end position="118"/>
    </location>
</feature>
<dbReference type="GO" id="GO:0005665">
    <property type="term" value="C:RNA polymerase II, core complex"/>
    <property type="evidence" value="ECO:0007669"/>
    <property type="project" value="TreeGrafter"/>
</dbReference>
<reference evidence="7" key="1">
    <citation type="journal article" date="2021" name="Genome Biol. Evol.">
        <title>A High-Quality Reference Genome for a Parasitic Bivalve with Doubly Uniparental Inheritance (Bivalvia: Unionida).</title>
        <authorList>
            <person name="Smith C.H."/>
        </authorList>
    </citation>
    <scope>NUCLEOTIDE SEQUENCE</scope>
    <source>
        <strain evidence="7">CHS0354</strain>
    </source>
</reference>
<evidence type="ECO:0000256" key="1">
    <source>
        <dbReference type="ARBA" id="ARBA00012418"/>
    </source>
</evidence>
<dbReference type="GO" id="GO:0003677">
    <property type="term" value="F:DNA binding"/>
    <property type="evidence" value="ECO:0007669"/>
    <property type="project" value="InterPro"/>
</dbReference>
<dbReference type="Pfam" id="PF04998">
    <property type="entry name" value="RNA_pol_Rpb1_5"/>
    <property type="match status" value="1"/>
</dbReference>
<dbReference type="PANTHER" id="PTHR19376">
    <property type="entry name" value="DNA-DIRECTED RNA POLYMERASE"/>
    <property type="match status" value="1"/>
</dbReference>
<evidence type="ECO:0000313" key="7">
    <source>
        <dbReference type="EMBL" id="KAK3607277.1"/>
    </source>
</evidence>
<evidence type="ECO:0000256" key="5">
    <source>
        <dbReference type="ARBA" id="ARBA00023163"/>
    </source>
</evidence>
<organism evidence="7 8">
    <name type="scientific">Potamilus streckersoni</name>
    <dbReference type="NCBI Taxonomy" id="2493646"/>
    <lineage>
        <taxon>Eukaryota</taxon>
        <taxon>Metazoa</taxon>
        <taxon>Spiralia</taxon>
        <taxon>Lophotrochozoa</taxon>
        <taxon>Mollusca</taxon>
        <taxon>Bivalvia</taxon>
        <taxon>Autobranchia</taxon>
        <taxon>Heteroconchia</taxon>
        <taxon>Palaeoheterodonta</taxon>
        <taxon>Unionida</taxon>
        <taxon>Unionoidea</taxon>
        <taxon>Unionidae</taxon>
        <taxon>Ambleminae</taxon>
        <taxon>Lampsilini</taxon>
        <taxon>Potamilus</taxon>
    </lineage>
</organism>
<dbReference type="AlphaFoldDB" id="A0AAE0WBB2"/>